<feature type="domain" description="Ras-GEF" evidence="2">
    <location>
        <begin position="313"/>
        <end position="583"/>
    </location>
</feature>
<evidence type="ECO:0000313" key="4">
    <source>
        <dbReference type="WBParaSite" id="L893_g11092.t1"/>
    </source>
</evidence>
<dbReference type="InterPro" id="IPR001895">
    <property type="entry name" value="RASGEF_cat_dom"/>
</dbReference>
<dbReference type="PANTHER" id="PTHR14247">
    <property type="entry name" value="BREAST CANCER ANTI-ESTROGEN RESISTANCE PROTEIN 3 HOMOLOG-LIKE PROTEIN"/>
    <property type="match status" value="1"/>
</dbReference>
<dbReference type="WBParaSite" id="L893_g11092.t1">
    <property type="protein sequence ID" value="L893_g11092.t1"/>
    <property type="gene ID" value="L893_g11092"/>
</dbReference>
<dbReference type="InterPro" id="IPR036964">
    <property type="entry name" value="RASGEF_cat_dom_sf"/>
</dbReference>
<evidence type="ECO:0000259" key="2">
    <source>
        <dbReference type="PROSITE" id="PS50009"/>
    </source>
</evidence>
<dbReference type="Gene3D" id="1.10.840.10">
    <property type="entry name" value="Ras guanine-nucleotide exchange factors catalytic domain"/>
    <property type="match status" value="1"/>
</dbReference>
<dbReference type="InterPro" id="IPR023578">
    <property type="entry name" value="Ras_GEF_dom_sf"/>
</dbReference>
<accession>A0A1I7XZ53</accession>
<evidence type="ECO:0000313" key="3">
    <source>
        <dbReference type="Proteomes" id="UP000095287"/>
    </source>
</evidence>
<name>A0A1I7XZ53_9BILA</name>
<dbReference type="GO" id="GO:0007264">
    <property type="term" value="P:small GTPase-mediated signal transduction"/>
    <property type="evidence" value="ECO:0007669"/>
    <property type="project" value="InterPro"/>
</dbReference>
<proteinExistence type="predicted"/>
<dbReference type="GO" id="GO:0005085">
    <property type="term" value="F:guanyl-nucleotide exchange factor activity"/>
    <property type="evidence" value="ECO:0007669"/>
    <property type="project" value="UniProtKB-KW"/>
</dbReference>
<dbReference type="Pfam" id="PF00617">
    <property type="entry name" value="RasGEF"/>
    <property type="match status" value="1"/>
</dbReference>
<dbReference type="SUPFAM" id="SSF48366">
    <property type="entry name" value="Ras GEF"/>
    <property type="match status" value="1"/>
</dbReference>
<dbReference type="InterPro" id="IPR051853">
    <property type="entry name" value="SH2-Ras-GEF_adapter"/>
</dbReference>
<dbReference type="SMART" id="SM00147">
    <property type="entry name" value="RasGEF"/>
    <property type="match status" value="1"/>
</dbReference>
<evidence type="ECO:0000256" key="1">
    <source>
        <dbReference type="PROSITE-ProRule" id="PRU00168"/>
    </source>
</evidence>
<reference evidence="4" key="1">
    <citation type="submission" date="2016-11" db="UniProtKB">
        <authorList>
            <consortium name="WormBaseParasite"/>
        </authorList>
    </citation>
    <scope>IDENTIFICATION</scope>
</reference>
<organism evidence="3 4">
    <name type="scientific">Steinernema glaseri</name>
    <dbReference type="NCBI Taxonomy" id="37863"/>
    <lineage>
        <taxon>Eukaryota</taxon>
        <taxon>Metazoa</taxon>
        <taxon>Ecdysozoa</taxon>
        <taxon>Nematoda</taxon>
        <taxon>Chromadorea</taxon>
        <taxon>Rhabditida</taxon>
        <taxon>Tylenchina</taxon>
        <taxon>Panagrolaimomorpha</taxon>
        <taxon>Strongyloidoidea</taxon>
        <taxon>Steinernematidae</taxon>
        <taxon>Steinernema</taxon>
    </lineage>
</organism>
<dbReference type="AlphaFoldDB" id="A0A1I7XZ53"/>
<dbReference type="PANTHER" id="PTHR14247:SF8">
    <property type="entry name" value="RAS-GEF DOMAIN-CONTAINING PROTEIN"/>
    <property type="match status" value="1"/>
</dbReference>
<keyword evidence="1" id="KW-0344">Guanine-nucleotide releasing factor</keyword>
<dbReference type="PROSITE" id="PS50009">
    <property type="entry name" value="RASGEF_CAT"/>
    <property type="match status" value="1"/>
</dbReference>
<dbReference type="Proteomes" id="UP000095287">
    <property type="component" value="Unplaced"/>
</dbReference>
<protein>
    <submittedName>
        <fullName evidence="4">Ras-GEF domain-containing protein</fullName>
    </submittedName>
</protein>
<keyword evidence="3" id="KW-1185">Reference proteome</keyword>
<sequence>MSGAQILSPVVNTEDRDSNLNIVNLRPNYASSTLSLAPSELEANYAHVLRPDLQKTVPTFERSLSQQVVLNQAKKQLLRKNIFTSESNLTANIPLSGRISGSVAHLPLSALLNRPLPEPEKSPTTIPEQEDYCEMDYDAMEDPTPMMISSSHSSPSRSASARSSFIQDEDIFSIENPRLTQRYDSSFSLTSVASESAAMNSNLSPFTKTFSCHNLASAKSPNRVRLPTRTDSAPSLPQRLACVDEDRGSVRDSACVPDQQDYDVPLYSTSRVDRATSLVDTKSFRSLYMNKATQQPLAESVVETVKALLHSTDPDALAMMICHEDCRILRLTEPLQTCRAGDNGLVLILLPHGNAIRNDLIERSRCLQFTCLLTILKCKSSHEQAKLLAAYIHMAKKLVFDLGNAFSFVNIMSTLTSKQIESLETMWSLLDHDALQVYESYLIPALKCITKTAKLPTGAKPCVIPFVQPILELMAKNFTCDDPLFFDNSSFAAELDSLWKWLEIAREWSSQANHLREAAKERYGRSTSRTDNIFATEFMMRFLFEFMMRFLFGNQASSIDAPVRYSKMRRLADMLTRQAIRVS</sequence>